<evidence type="ECO:0000256" key="3">
    <source>
        <dbReference type="ARBA" id="ARBA00023295"/>
    </source>
</evidence>
<evidence type="ECO:0000259" key="4">
    <source>
        <dbReference type="Pfam" id="PF00703"/>
    </source>
</evidence>
<name>A0ABZ0RL23_9BACT</name>
<dbReference type="Gene3D" id="2.60.40.10">
    <property type="entry name" value="Immunoglobulins"/>
    <property type="match status" value="3"/>
</dbReference>
<dbReference type="EMBL" id="CP138858">
    <property type="protein sequence ID" value="WPJ96121.1"/>
    <property type="molecule type" value="Genomic_DNA"/>
</dbReference>
<dbReference type="InterPro" id="IPR006104">
    <property type="entry name" value="Glyco_hydro_2_N"/>
</dbReference>
<dbReference type="InterPro" id="IPR006102">
    <property type="entry name" value="Ig-like_GH2"/>
</dbReference>
<evidence type="ECO:0000256" key="2">
    <source>
        <dbReference type="ARBA" id="ARBA00022801"/>
    </source>
</evidence>
<accession>A0ABZ0RL23</accession>
<dbReference type="PANTHER" id="PTHR42732:SF1">
    <property type="entry name" value="BETA-MANNOSIDASE"/>
    <property type="match status" value="1"/>
</dbReference>
<proteinExistence type="inferred from homology"/>
<dbReference type="Pfam" id="PF02837">
    <property type="entry name" value="Glyco_hydro_2_N"/>
    <property type="match status" value="1"/>
</dbReference>
<evidence type="ECO:0000259" key="6">
    <source>
        <dbReference type="Pfam" id="PF02837"/>
    </source>
</evidence>
<dbReference type="SUPFAM" id="SSF51445">
    <property type="entry name" value="(Trans)glycosidases"/>
    <property type="match status" value="1"/>
</dbReference>
<dbReference type="SUPFAM" id="SSF49785">
    <property type="entry name" value="Galactose-binding domain-like"/>
    <property type="match status" value="1"/>
</dbReference>
<dbReference type="PANTHER" id="PTHR42732">
    <property type="entry name" value="BETA-GALACTOSIDASE"/>
    <property type="match status" value="1"/>
</dbReference>
<keyword evidence="2" id="KW-0378">Hydrolase</keyword>
<dbReference type="InterPro" id="IPR008979">
    <property type="entry name" value="Galactose-bd-like_sf"/>
</dbReference>
<feature type="domain" description="Glycoside hydrolase family 2 immunoglobulin-like beta-sandwich" evidence="4">
    <location>
        <begin position="346"/>
        <end position="452"/>
    </location>
</feature>
<organism evidence="9 10">
    <name type="scientific">Coraliomargarita algicola</name>
    <dbReference type="NCBI Taxonomy" id="3092156"/>
    <lineage>
        <taxon>Bacteria</taxon>
        <taxon>Pseudomonadati</taxon>
        <taxon>Verrucomicrobiota</taxon>
        <taxon>Opitutia</taxon>
        <taxon>Puniceicoccales</taxon>
        <taxon>Coraliomargaritaceae</taxon>
        <taxon>Coraliomargarita</taxon>
    </lineage>
</organism>
<evidence type="ECO:0000259" key="8">
    <source>
        <dbReference type="Pfam" id="PF16355"/>
    </source>
</evidence>
<dbReference type="RefSeq" id="WP_319832985.1">
    <property type="nucleotide sequence ID" value="NZ_CP138858.1"/>
</dbReference>
<gene>
    <name evidence="9" type="ORF">SH580_00210</name>
</gene>
<evidence type="ECO:0000259" key="7">
    <source>
        <dbReference type="Pfam" id="PF11721"/>
    </source>
</evidence>
<dbReference type="Pfam" id="PF16355">
    <property type="entry name" value="DUF4982"/>
    <property type="match status" value="1"/>
</dbReference>
<dbReference type="InterPro" id="IPR021720">
    <property type="entry name" value="Malectin_dom"/>
</dbReference>
<dbReference type="InterPro" id="IPR013783">
    <property type="entry name" value="Ig-like_fold"/>
</dbReference>
<protein>
    <submittedName>
        <fullName evidence="9">Malectin domain-containing carbohydrate-binding protein</fullName>
    </submittedName>
</protein>
<dbReference type="Proteomes" id="UP001324993">
    <property type="component" value="Chromosome"/>
</dbReference>
<dbReference type="Pfam" id="PF11721">
    <property type="entry name" value="Malectin"/>
    <property type="match status" value="1"/>
</dbReference>
<dbReference type="InterPro" id="IPR017853">
    <property type="entry name" value="GH"/>
</dbReference>
<keyword evidence="3" id="KW-0326">Glycosidase</keyword>
<feature type="domain" description="Glycoside hydrolase family 2 catalytic" evidence="5">
    <location>
        <begin position="485"/>
        <end position="622"/>
    </location>
</feature>
<evidence type="ECO:0000256" key="1">
    <source>
        <dbReference type="ARBA" id="ARBA00007401"/>
    </source>
</evidence>
<dbReference type="InterPro" id="IPR036156">
    <property type="entry name" value="Beta-gal/glucu_dom_sf"/>
</dbReference>
<evidence type="ECO:0000259" key="5">
    <source>
        <dbReference type="Pfam" id="PF02836"/>
    </source>
</evidence>
<feature type="domain" description="Malectin" evidence="7">
    <location>
        <begin position="881"/>
        <end position="1039"/>
    </location>
</feature>
<dbReference type="InterPro" id="IPR006103">
    <property type="entry name" value="Glyco_hydro_2_cat"/>
</dbReference>
<feature type="domain" description="Glycosyl hydrolases family 2 sugar binding" evidence="6">
    <location>
        <begin position="61"/>
        <end position="131"/>
    </location>
</feature>
<dbReference type="InterPro" id="IPR032311">
    <property type="entry name" value="DUF4982"/>
</dbReference>
<dbReference type="Gene3D" id="2.60.120.430">
    <property type="entry name" value="Galactose-binding lectin"/>
    <property type="match status" value="1"/>
</dbReference>
<dbReference type="SUPFAM" id="SSF49303">
    <property type="entry name" value="beta-Galactosidase/glucuronidase domain"/>
    <property type="match status" value="2"/>
</dbReference>
<feature type="domain" description="Glycoside hydrolase family 2 immunoglobulin-like beta-sandwich" evidence="4">
    <location>
        <begin position="184"/>
        <end position="286"/>
    </location>
</feature>
<keyword evidence="10" id="KW-1185">Reference proteome</keyword>
<feature type="domain" description="DUF4982" evidence="8">
    <location>
        <begin position="792"/>
        <end position="848"/>
    </location>
</feature>
<dbReference type="Pfam" id="PF02836">
    <property type="entry name" value="Glyco_hydro_2_C"/>
    <property type="match status" value="1"/>
</dbReference>
<dbReference type="InterPro" id="IPR051913">
    <property type="entry name" value="GH2_Domain-Containing"/>
</dbReference>
<dbReference type="Gene3D" id="2.60.120.260">
    <property type="entry name" value="Galactose-binding domain-like"/>
    <property type="match status" value="1"/>
</dbReference>
<reference evidence="9 10" key="1">
    <citation type="submission" date="2023-11" db="EMBL/GenBank/DDBJ databases">
        <title>Coraliomargarita sp. nov., isolated from marine algae.</title>
        <authorList>
            <person name="Lee J.K."/>
            <person name="Baek J.H."/>
            <person name="Kim J.M."/>
            <person name="Choi D.G."/>
            <person name="Jeon C.O."/>
        </authorList>
    </citation>
    <scope>NUCLEOTIDE SEQUENCE [LARGE SCALE GENOMIC DNA]</scope>
    <source>
        <strain evidence="9 10">J2-16</strain>
    </source>
</reference>
<dbReference type="Gene3D" id="3.20.20.80">
    <property type="entry name" value="Glycosidases"/>
    <property type="match status" value="1"/>
</dbReference>
<evidence type="ECO:0000313" key="10">
    <source>
        <dbReference type="Proteomes" id="UP001324993"/>
    </source>
</evidence>
<evidence type="ECO:0000313" key="9">
    <source>
        <dbReference type="EMBL" id="WPJ96121.1"/>
    </source>
</evidence>
<dbReference type="Pfam" id="PF00703">
    <property type="entry name" value="Glyco_hydro_2"/>
    <property type="match status" value="2"/>
</dbReference>
<sequence length="1053" mass="119970">MSEAVISKRVLTKECLIEWSSSLSDGSVETTLDLDATSWVPVTVPHNWDDYHGYHEVSHGNLHGTAWYRTSIEYTGEVEGERVYVFFEGVGSYATVYVKEVQVGYHAGGRTTFTVDLTEALVVGSNSLVVKAEHPEKIDDLPFVCGGCWGAPNTEGSQPFGIFRPVWLERTGPVRVEPFGVHVLTPKVSELSAEVATFTTLCNPTEESQCIRLEQRIYDDSETLIAEFTEVSELSRKSSQTLSKQYPSFSEPKLWSPEQPHLYRVVTSVFVDDVLSHEHHTNFGLRWVEWPEIEQPDADHNVVSADRRGQLIHNGEFEISIDNNGLTQVLSQLKQPCVKLIPMGVKIYQKQASLPDCAKLNVDLQFSVETSPGQPVDLLCEIQNEGGTVFFHQHRAELPVDSERVGHLWEVPDILYPRTWIAHDPYLHRLLVEVRLKDGTLIERSETLFGIRDPQQWDASKPLNLARPEFQPLASDPTPASDSKERRLRLNGQPFFMNGTCEYENLLGCDHAFTEQQIDASVRMMRSAGFNAFRDAHHPHNLRYYDHWDAAGIVCWTQIGSHVWFDNESFRENYRRIVREWVKERRNHPCILIWGIQNECNMPEAFTAEIREIIREMDPTSPQWRITTTCNGGKGADWNVPQEWSGTYGGNYNDYDLKAAQMVGEYGAWRNFGVHTEVDYAGDENDRSETWACAAMEAKVRLGESFREESIGHFHWIFNTFANPGRSAENFEGPGDAEIGSVNNKGLVTSWHQPSDLYYMFRSNYADPMCDPMVYIVSHTWPDRWQEAIPRNVSVYSNCEEVELFIGVGRLSLGRQFRPDIGHHYIWHDVLPETNLLYAVGYKNDKPVVEDLIRLDYLPEDSSLGDWVGKAETIAACEALYRVNCGSAQDYVDSCGQVWAADRAWSESVDFGWESWGGRFDNVRDDLASCGYTMTPVRGTSLSGVYHRYRYGRQYLKYRFKTGVGRFRVRCHFAEPWFGVGGFRDANKLRVFDLAINGVVVDSELDIHARTKGAHYALVREYTVEIDSDILTVHFPRVLVNQAIIFGIECFAL</sequence>
<comment type="similarity">
    <text evidence="1">Belongs to the glycosyl hydrolase 2 family.</text>
</comment>